<dbReference type="Proteomes" id="UP001231649">
    <property type="component" value="Chromosome 25"/>
</dbReference>
<organism evidence="1 2">
    <name type="scientific">Mythimna loreyi</name>
    <dbReference type="NCBI Taxonomy" id="667449"/>
    <lineage>
        <taxon>Eukaryota</taxon>
        <taxon>Metazoa</taxon>
        <taxon>Ecdysozoa</taxon>
        <taxon>Arthropoda</taxon>
        <taxon>Hexapoda</taxon>
        <taxon>Insecta</taxon>
        <taxon>Pterygota</taxon>
        <taxon>Neoptera</taxon>
        <taxon>Endopterygota</taxon>
        <taxon>Lepidoptera</taxon>
        <taxon>Glossata</taxon>
        <taxon>Ditrysia</taxon>
        <taxon>Noctuoidea</taxon>
        <taxon>Noctuidae</taxon>
        <taxon>Noctuinae</taxon>
        <taxon>Hadenini</taxon>
        <taxon>Mythimna</taxon>
    </lineage>
</organism>
<protein>
    <submittedName>
        <fullName evidence="1">Uncharacterized protein</fullName>
    </submittedName>
</protein>
<comment type="caution">
    <text evidence="1">The sequence shown here is derived from an EMBL/GenBank/DDBJ whole genome shotgun (WGS) entry which is preliminary data.</text>
</comment>
<sequence>MSDNEDLLGDDLGDQSLADYNLGNEEEEQLLADDYDSVGPQNVPTSIGSGYRETLDMGPPDYPSHVMEYNQQPIEYQVMAEAECVVPNISVEVPNAPLPELPTYAPYEPPVFEEHAVPPAIPASPIESPQIVPTDMNAQLINGDLGGPRERFVSERPPGVQRMPQVRDIPDTLDKVVIPRGGFGRGRTSWRNPQFVQRFSHQSHPYRRNNMQRGNFNQQQRPQFPPPQVRASPPRARADFPPEPALRPAPPLEAPPVGPEVSPERPMLPHDMPMYRPAMERPPFPPRFFRPHMEERPQYRPNFEPRFFRPNFPPRQFAPPMREIVPNSSHMPQVTIRQALPMAGPSVEKGLKDGREPEVRMLPVPLPANLPPGGLAGKKVLINPHFKGNFQPPVEGLPAYIPTRIQKSPPLSPTIESKFGPVKDIDDAAERFIAEQRSALARAAVRKYARRSPQRYIENTTIEIENELAHPPRRSNDDDDLLRRQEEFINANRAGLRRRMRSPSPPRRSPSPRRSPERRPRPEAPRHTDEDSEYKRRVREQESLRERVLRAKEVRRRKNAVALHKQLQDKERETQDKEKEALQKPGLEATPPSTPCPPPAPALEPQPSAPDTTRGSPDKPARPDRLDKLDKARPDVKPAKELRERSPLRDDTVEVNSTCENLTPPHALVVKRESSERALTPPLPDKRTDSDDDLDLILGDIDGILSDDDDSGRFKEKTKKPEPPKSKPQVDLRSKLPPKSSSEHKKQQRQKIVFTEDREEGKSKKKEKSPPRRAVVTSSTVTEDAESPVEVKKTKVKSKLDMTVKSRQRITYEKEQAEKAKEEEKKTAFSNRRVILQRKAPKEKSSSVFSRIEVKSDPTKPNPGIFSRAVRTAIGTENTRIVIKKDEPQVQFESDSEIDEDTLLEDSGNIATVANLPHGMTDTRLKTLAGSEVQNLILDKEERSAKITFKTTIAAENFKKKFNNKMVAASRLSVTLR</sequence>
<keyword evidence="2" id="KW-1185">Reference proteome</keyword>
<name>A0ACC2Q8I2_9NEOP</name>
<gene>
    <name evidence="1" type="ORF">PYW08_010234</name>
</gene>
<dbReference type="EMBL" id="CM056801">
    <property type="protein sequence ID" value="KAJ8708852.1"/>
    <property type="molecule type" value="Genomic_DNA"/>
</dbReference>
<reference evidence="1" key="1">
    <citation type="submission" date="2023-03" db="EMBL/GenBank/DDBJ databases">
        <title>Chromosome-level genomes of two armyworms, Mythimna separata and Mythimna loreyi, provide insights into the biosynthesis and reception of sex pheromones.</title>
        <authorList>
            <person name="Zhao H."/>
        </authorList>
    </citation>
    <scope>NUCLEOTIDE SEQUENCE</scope>
    <source>
        <strain evidence="1">BeijingLab</strain>
    </source>
</reference>
<evidence type="ECO:0000313" key="1">
    <source>
        <dbReference type="EMBL" id="KAJ8708852.1"/>
    </source>
</evidence>
<accession>A0ACC2Q8I2</accession>
<evidence type="ECO:0000313" key="2">
    <source>
        <dbReference type="Proteomes" id="UP001231649"/>
    </source>
</evidence>
<proteinExistence type="predicted"/>